<keyword evidence="2" id="KW-1185">Reference proteome</keyword>
<dbReference type="AlphaFoldDB" id="A0A068VGJ7"/>
<reference evidence="2" key="1">
    <citation type="journal article" date="2014" name="Science">
        <title>The coffee genome provides insight into the convergent evolution of caffeine biosynthesis.</title>
        <authorList>
            <person name="Denoeud F."/>
            <person name="Carretero-Paulet L."/>
            <person name="Dereeper A."/>
            <person name="Droc G."/>
            <person name="Guyot R."/>
            <person name="Pietrella M."/>
            <person name="Zheng C."/>
            <person name="Alberti A."/>
            <person name="Anthony F."/>
            <person name="Aprea G."/>
            <person name="Aury J.M."/>
            <person name="Bento P."/>
            <person name="Bernard M."/>
            <person name="Bocs S."/>
            <person name="Campa C."/>
            <person name="Cenci A."/>
            <person name="Combes M.C."/>
            <person name="Crouzillat D."/>
            <person name="Da Silva C."/>
            <person name="Daddiego L."/>
            <person name="De Bellis F."/>
            <person name="Dussert S."/>
            <person name="Garsmeur O."/>
            <person name="Gayraud T."/>
            <person name="Guignon V."/>
            <person name="Jahn K."/>
            <person name="Jamilloux V."/>
            <person name="Joet T."/>
            <person name="Labadie K."/>
            <person name="Lan T."/>
            <person name="Leclercq J."/>
            <person name="Lepelley M."/>
            <person name="Leroy T."/>
            <person name="Li L.T."/>
            <person name="Librado P."/>
            <person name="Lopez L."/>
            <person name="Munoz A."/>
            <person name="Noel B."/>
            <person name="Pallavicini A."/>
            <person name="Perrotta G."/>
            <person name="Poncet V."/>
            <person name="Pot D."/>
            <person name="Priyono X."/>
            <person name="Rigoreau M."/>
            <person name="Rouard M."/>
            <person name="Rozas J."/>
            <person name="Tranchant-Dubreuil C."/>
            <person name="VanBuren R."/>
            <person name="Zhang Q."/>
            <person name="Andrade A.C."/>
            <person name="Argout X."/>
            <person name="Bertrand B."/>
            <person name="de Kochko A."/>
            <person name="Graziosi G."/>
            <person name="Henry R.J."/>
            <person name="Jayarama X."/>
            <person name="Ming R."/>
            <person name="Nagai C."/>
            <person name="Rounsley S."/>
            <person name="Sankoff D."/>
            <person name="Giuliano G."/>
            <person name="Albert V.A."/>
            <person name="Wincker P."/>
            <person name="Lashermes P."/>
        </authorList>
    </citation>
    <scope>NUCLEOTIDE SEQUENCE [LARGE SCALE GENOMIC DNA]</scope>
    <source>
        <strain evidence="2">cv. DH200-94</strain>
    </source>
</reference>
<protein>
    <submittedName>
        <fullName evidence="1">DH200=94 genomic scaffold, scaffold_610</fullName>
    </submittedName>
</protein>
<name>A0A068VGJ7_COFCA</name>
<evidence type="ECO:0000313" key="2">
    <source>
        <dbReference type="Proteomes" id="UP000295252"/>
    </source>
</evidence>
<dbReference type="Proteomes" id="UP000295252">
    <property type="component" value="Unassembled WGS sequence"/>
</dbReference>
<sequence>MKISNFGHLRHIAEENAILDVTIQLKQDLFQQGIIGLSKCKDSKSEPSMLFPVELCDIKDKSNSHQ</sequence>
<organism evidence="1 2">
    <name type="scientific">Coffea canephora</name>
    <name type="common">Robusta coffee</name>
    <dbReference type="NCBI Taxonomy" id="49390"/>
    <lineage>
        <taxon>Eukaryota</taxon>
        <taxon>Viridiplantae</taxon>
        <taxon>Streptophyta</taxon>
        <taxon>Embryophyta</taxon>
        <taxon>Tracheophyta</taxon>
        <taxon>Spermatophyta</taxon>
        <taxon>Magnoliopsida</taxon>
        <taxon>eudicotyledons</taxon>
        <taxon>Gunneridae</taxon>
        <taxon>Pentapetalae</taxon>
        <taxon>asterids</taxon>
        <taxon>lamiids</taxon>
        <taxon>Gentianales</taxon>
        <taxon>Rubiaceae</taxon>
        <taxon>Ixoroideae</taxon>
        <taxon>Gardenieae complex</taxon>
        <taxon>Bertiereae - Coffeeae clade</taxon>
        <taxon>Coffeeae</taxon>
        <taxon>Coffea</taxon>
    </lineage>
</organism>
<proteinExistence type="predicted"/>
<gene>
    <name evidence="1" type="ORF">GSCOC_T00002628001</name>
</gene>
<dbReference type="InParanoid" id="A0A068VGJ7"/>
<dbReference type="Gramene" id="CDP19674">
    <property type="protein sequence ID" value="CDP19674"/>
    <property type="gene ID" value="GSCOC_T00002628001"/>
</dbReference>
<dbReference type="EMBL" id="HG739694">
    <property type="protein sequence ID" value="CDP19674.1"/>
    <property type="molecule type" value="Genomic_DNA"/>
</dbReference>
<accession>A0A068VGJ7</accession>
<evidence type="ECO:0000313" key="1">
    <source>
        <dbReference type="EMBL" id="CDP19674.1"/>
    </source>
</evidence>